<evidence type="ECO:0000313" key="3">
    <source>
        <dbReference type="WBParaSite" id="GPUH_0000782901-mRNA-1"/>
    </source>
</evidence>
<reference evidence="3" key="1">
    <citation type="submission" date="2016-06" db="UniProtKB">
        <authorList>
            <consortium name="WormBaseParasite"/>
        </authorList>
    </citation>
    <scope>IDENTIFICATION</scope>
</reference>
<name>A0A183DGH9_9BILA</name>
<dbReference type="Proteomes" id="UP000271098">
    <property type="component" value="Unassembled WGS sequence"/>
</dbReference>
<dbReference type="AlphaFoldDB" id="A0A183DGH9"/>
<reference evidence="1 2" key="2">
    <citation type="submission" date="2018-11" db="EMBL/GenBank/DDBJ databases">
        <authorList>
            <consortium name="Pathogen Informatics"/>
        </authorList>
    </citation>
    <scope>NUCLEOTIDE SEQUENCE [LARGE SCALE GENOMIC DNA]</scope>
</reference>
<accession>A0A183DGH9</accession>
<dbReference type="WBParaSite" id="GPUH_0000782901-mRNA-1">
    <property type="protein sequence ID" value="GPUH_0000782901-mRNA-1"/>
    <property type="gene ID" value="GPUH_0000782901"/>
</dbReference>
<evidence type="ECO:0000313" key="2">
    <source>
        <dbReference type="Proteomes" id="UP000271098"/>
    </source>
</evidence>
<dbReference type="EMBL" id="UYRT01021196">
    <property type="protein sequence ID" value="VDK59787.1"/>
    <property type="molecule type" value="Genomic_DNA"/>
</dbReference>
<protein>
    <submittedName>
        <fullName evidence="3">24 kDa protein</fullName>
    </submittedName>
</protein>
<gene>
    <name evidence="1" type="ORF">GPUH_LOCUS7819</name>
</gene>
<proteinExistence type="predicted"/>
<keyword evidence="2" id="KW-1185">Reference proteome</keyword>
<evidence type="ECO:0000313" key="1">
    <source>
        <dbReference type="EMBL" id="VDK59787.1"/>
    </source>
</evidence>
<organism evidence="3">
    <name type="scientific">Gongylonema pulchrum</name>
    <dbReference type="NCBI Taxonomy" id="637853"/>
    <lineage>
        <taxon>Eukaryota</taxon>
        <taxon>Metazoa</taxon>
        <taxon>Ecdysozoa</taxon>
        <taxon>Nematoda</taxon>
        <taxon>Chromadorea</taxon>
        <taxon>Rhabditida</taxon>
        <taxon>Spirurina</taxon>
        <taxon>Spiruromorpha</taxon>
        <taxon>Spiruroidea</taxon>
        <taxon>Gongylonematidae</taxon>
        <taxon>Gongylonema</taxon>
    </lineage>
</organism>
<sequence>MVNVGFFQMRNKCRDVATKVATDVLGNKEAVSEMFKTTLSKTTVFPCYKEVFNTFEKCNNDTVNCLM</sequence>